<reference evidence="1 2" key="1">
    <citation type="submission" date="2017-07" db="EMBL/GenBank/DDBJ databases">
        <title>A draft genome sequence of Komagataeibacter xylinus LMG 1515.</title>
        <authorList>
            <person name="Skraban J."/>
            <person name="Cleenwerck I."/>
            <person name="Vandamme P."/>
            <person name="Trcek J."/>
        </authorList>
    </citation>
    <scope>NUCLEOTIDE SEQUENCE [LARGE SCALE GENOMIC DNA]</scope>
    <source>
        <strain evidence="1 2">LMG 1515</strain>
    </source>
</reference>
<evidence type="ECO:0000313" key="1">
    <source>
        <dbReference type="EMBL" id="PYD55847.1"/>
    </source>
</evidence>
<comment type="caution">
    <text evidence="1">The sequence shown here is derived from an EMBL/GenBank/DDBJ whole genome shotgun (WGS) entry which is preliminary data.</text>
</comment>
<organism evidence="1 2">
    <name type="scientific">Komagataeibacter xylinus</name>
    <name type="common">Gluconacetobacter xylinus</name>
    <dbReference type="NCBI Taxonomy" id="28448"/>
    <lineage>
        <taxon>Bacteria</taxon>
        <taxon>Pseudomonadati</taxon>
        <taxon>Pseudomonadota</taxon>
        <taxon>Alphaproteobacteria</taxon>
        <taxon>Acetobacterales</taxon>
        <taxon>Acetobacteraceae</taxon>
        <taxon>Komagataeibacter</taxon>
    </lineage>
</organism>
<protein>
    <submittedName>
        <fullName evidence="1">Uncharacterized protein</fullName>
    </submittedName>
</protein>
<dbReference type="Proteomes" id="UP000248257">
    <property type="component" value="Unassembled WGS sequence"/>
</dbReference>
<dbReference type="AlphaFoldDB" id="A0A318PYZ8"/>
<dbReference type="EMBL" id="NKUC01000044">
    <property type="protein sequence ID" value="PYD55847.1"/>
    <property type="molecule type" value="Genomic_DNA"/>
</dbReference>
<evidence type="ECO:0000313" key="2">
    <source>
        <dbReference type="Proteomes" id="UP000248257"/>
    </source>
</evidence>
<keyword evidence="2" id="KW-1185">Reference proteome</keyword>
<accession>A0A318PYZ8</accession>
<sequence>MHSLLRADTLETCLLTRSQYNIIMDLKEIDGLHGIWERMGRVRANPASNLPDLWIEVETTEYMAEGLLLYCPMATDPDGTTTFDLDNVLMVLGRYEDVTTIPGWLAPERTLYRIDASRLLPDEVELDPVVYD</sequence>
<name>A0A318PYZ8_KOMXY</name>
<gene>
    <name evidence="1" type="ORF">CFR75_14110</name>
</gene>
<proteinExistence type="predicted"/>
<dbReference type="OrthoDB" id="7282237at2"/>
<dbReference type="RefSeq" id="WP_061275893.1">
    <property type="nucleotide sequence ID" value="NZ_CBCRXN010000070.1"/>
</dbReference>